<dbReference type="STRING" id="1434118.MSSAC_0192"/>
<gene>
    <name evidence="1" type="ORF">MSSAC_0192</name>
</gene>
<evidence type="ECO:0000313" key="2">
    <source>
        <dbReference type="Proteomes" id="UP000033123"/>
    </source>
</evidence>
<accession>A0A0E3PJG2</accession>
<dbReference type="GeneID" id="24869734"/>
<evidence type="ECO:0000313" key="1">
    <source>
        <dbReference type="EMBL" id="AKB34782.1"/>
    </source>
</evidence>
<dbReference type="AlphaFoldDB" id="A0A0E3PJG2"/>
<dbReference type="PATRIC" id="fig|1434118.4.peg.259"/>
<dbReference type="RefSeq" id="WP_048179077.1">
    <property type="nucleotide sequence ID" value="NZ_CP009508.1"/>
</dbReference>
<sequence length="250" mass="29287">MNSAAAELFGASIMSRELVKEVLKELFREEPELLINVLGTYPEVQKSLRDNDTNEENSILKKRSGEKIQQFKTLLHDPEIKECLNYITWDFLATSDLQIITRLAEVEKMLSLSSFVDEDEEINFPKQIELLSQRVDDLEELGTCQKPNMENDIHFQASKSTAYAMYLHNYLKTKVKPRNEEIFLTSPELMNFFKNIVPEEYNIQYTIKTNQNVRKLKKDVLEKALIMFPNNIFLSKKKTGRREVRVIFRP</sequence>
<name>A0A0E3PJG2_9EURY</name>
<dbReference type="HOGENOM" id="CLU_1109516_0_0_2"/>
<dbReference type="EMBL" id="CP009508">
    <property type="protein sequence ID" value="AKB34782.1"/>
    <property type="molecule type" value="Genomic_DNA"/>
</dbReference>
<protein>
    <submittedName>
        <fullName evidence="1">Uncharacterized protein</fullName>
    </submittedName>
</protein>
<dbReference type="KEGG" id="msj:MSSAC_0192"/>
<proteinExistence type="predicted"/>
<reference evidence="1 2" key="1">
    <citation type="submission" date="2014-07" db="EMBL/GenBank/DDBJ databases">
        <title>Methanogenic archaea and the global carbon cycle.</title>
        <authorList>
            <person name="Henriksen J.R."/>
            <person name="Luke J."/>
            <person name="Reinhart S."/>
            <person name="Benedict M.N."/>
            <person name="Youngblut N.D."/>
            <person name="Metcalf M.E."/>
            <person name="Whitaker R.J."/>
            <person name="Metcalf W.W."/>
        </authorList>
    </citation>
    <scope>NUCLEOTIDE SEQUENCE [LARGE SCALE GENOMIC DNA]</scope>
    <source>
        <strain evidence="1 2">C2J</strain>
    </source>
</reference>
<organism evidence="1 2">
    <name type="scientific">Methanosarcina siciliae C2J</name>
    <dbReference type="NCBI Taxonomy" id="1434118"/>
    <lineage>
        <taxon>Archaea</taxon>
        <taxon>Methanobacteriati</taxon>
        <taxon>Methanobacteriota</taxon>
        <taxon>Stenosarchaea group</taxon>
        <taxon>Methanomicrobia</taxon>
        <taxon>Methanosarcinales</taxon>
        <taxon>Methanosarcinaceae</taxon>
        <taxon>Methanosarcina</taxon>
    </lineage>
</organism>
<dbReference type="Proteomes" id="UP000033123">
    <property type="component" value="Chromosome"/>
</dbReference>